<dbReference type="EMBL" id="CP001340">
    <property type="protein sequence ID" value="ACL95971.1"/>
    <property type="molecule type" value="Genomic_DNA"/>
</dbReference>
<dbReference type="OrthoDB" id="9775880at2"/>
<dbReference type="GeneID" id="7330658"/>
<proteinExistence type="predicted"/>
<dbReference type="SMR" id="A0A0H3CAP4"/>
<dbReference type="Gene3D" id="3.30.160.390">
    <property type="entry name" value="Integrase, DNA-binding domain"/>
    <property type="match status" value="1"/>
</dbReference>
<dbReference type="RefSeq" id="WP_010920282.1">
    <property type="nucleotide sequence ID" value="NC_011916.1"/>
</dbReference>
<dbReference type="AlphaFoldDB" id="A0A0H3CAP4"/>
<sequence>MQRLNASALRRLDSPGFDPDGDGLHSQIAGTGGRSWVFRYWVRGRE</sequence>
<name>A0A0H3CAP4_CAUVN</name>
<dbReference type="Proteomes" id="UP000001364">
    <property type="component" value="Chromosome"/>
</dbReference>
<accession>A0A0H3CAP4</accession>
<dbReference type="InterPro" id="IPR038488">
    <property type="entry name" value="Integrase_DNA-bd_sf"/>
</dbReference>
<protein>
    <submittedName>
        <fullName evidence="2">Transposase/integrase-related peptide</fullName>
    </submittedName>
</protein>
<dbReference type="RefSeq" id="YP_002517879.1">
    <property type="nucleotide sequence ID" value="NC_011916.1"/>
</dbReference>
<dbReference type="HOGENOM" id="CLU_3181622_0_0_5"/>
<evidence type="ECO:0000313" key="3">
    <source>
        <dbReference type="Proteomes" id="UP000001364"/>
    </source>
</evidence>
<gene>
    <name evidence="2" type="ordered locus">CCNA_02506</name>
</gene>
<organism evidence="2 3">
    <name type="scientific">Caulobacter vibrioides (strain NA1000 / CB15N)</name>
    <name type="common">Caulobacter crescentus</name>
    <dbReference type="NCBI Taxonomy" id="565050"/>
    <lineage>
        <taxon>Bacteria</taxon>
        <taxon>Pseudomonadati</taxon>
        <taxon>Pseudomonadota</taxon>
        <taxon>Alphaproteobacteria</taxon>
        <taxon>Caulobacterales</taxon>
        <taxon>Caulobacteraceae</taxon>
        <taxon>Caulobacter</taxon>
    </lineage>
</organism>
<feature type="region of interest" description="Disordered" evidence="1">
    <location>
        <begin position="1"/>
        <end position="26"/>
    </location>
</feature>
<dbReference type="KEGG" id="ccs:CCNA_02506"/>
<evidence type="ECO:0000313" key="2">
    <source>
        <dbReference type="EMBL" id="ACL95971.1"/>
    </source>
</evidence>
<keyword evidence="3" id="KW-1185">Reference proteome</keyword>
<evidence type="ECO:0000256" key="1">
    <source>
        <dbReference type="SAM" id="MobiDB-lite"/>
    </source>
</evidence>
<reference evidence="2 3" key="1">
    <citation type="journal article" date="2010" name="J. Bacteriol.">
        <title>The genetic basis of laboratory adaptation in Caulobacter crescentus.</title>
        <authorList>
            <person name="Marks M.E."/>
            <person name="Castro-Rojas C.M."/>
            <person name="Teiling C."/>
            <person name="Du L."/>
            <person name="Kapatral V."/>
            <person name="Walunas T.L."/>
            <person name="Crosson S."/>
        </authorList>
    </citation>
    <scope>NUCLEOTIDE SEQUENCE [LARGE SCALE GENOMIC DNA]</scope>
    <source>
        <strain evidence="3">NA1000 / CB15N</strain>
    </source>
</reference>